<protein>
    <submittedName>
        <fullName evidence="1">Uncharacterized protein</fullName>
    </submittedName>
</protein>
<accession>A0A1H6D906</accession>
<evidence type="ECO:0000313" key="1">
    <source>
        <dbReference type="EMBL" id="SEG81323.1"/>
    </source>
</evidence>
<reference evidence="1 2" key="1">
    <citation type="submission" date="2016-10" db="EMBL/GenBank/DDBJ databases">
        <authorList>
            <person name="de Groot N.N."/>
        </authorList>
    </citation>
    <scope>NUCLEOTIDE SEQUENCE [LARGE SCALE GENOMIC DNA]</scope>
    <source>
        <strain evidence="1 2">DSM 26656</strain>
    </source>
</reference>
<organism evidence="1 2">
    <name type="scientific">Bosea lathyri</name>
    <dbReference type="NCBI Taxonomy" id="1036778"/>
    <lineage>
        <taxon>Bacteria</taxon>
        <taxon>Pseudomonadati</taxon>
        <taxon>Pseudomonadota</taxon>
        <taxon>Alphaproteobacteria</taxon>
        <taxon>Hyphomicrobiales</taxon>
        <taxon>Boseaceae</taxon>
        <taxon>Bosea</taxon>
    </lineage>
</organism>
<keyword evidence="2" id="KW-1185">Reference proteome</keyword>
<name>A0A1H6D906_9HYPH</name>
<evidence type="ECO:0000313" key="2">
    <source>
        <dbReference type="Proteomes" id="UP000236743"/>
    </source>
</evidence>
<proteinExistence type="predicted"/>
<sequence>MAPNRKKPGVFHLPDIIPGSWTGDLVGTPRVHFGQAVQSGPPRQSVEFTYLIVAATLLPPDKKFRWPGVVMCWAPTPMKTESPDAGVMFSSKAEPIPVLHLSLEVTRPQFSDMLRLLETGRFKEFYFSIEDGADGSWPIRSWGMTTEIRS</sequence>
<dbReference type="AlphaFoldDB" id="A0A1H6D906"/>
<gene>
    <name evidence="1" type="ORF">SAMN04488115_1189</name>
</gene>
<dbReference type="Proteomes" id="UP000236743">
    <property type="component" value="Unassembled WGS sequence"/>
</dbReference>
<dbReference type="EMBL" id="FNUY01000018">
    <property type="protein sequence ID" value="SEG81323.1"/>
    <property type="molecule type" value="Genomic_DNA"/>
</dbReference>